<sequence length="368" mass="39858">MRRTLRVRVLAAAAMLAFLNLVWMIYVAAHYALTGTWDLESGGPAGLWVAAPAGLLLVVLAIGYGLRRSIIRPLESLGRAARQVADGDWDIELPSSGIAEIAQVRSGFEVMIGSLRRSFAEQAEWEEERRFWIGAMAHDLRTPLFAMKGYLDGLEQGIASTPEQMKRYVAVCKEKANDLDRLVSDLFAFAKTEYLEQSHYNDTVDFRAVLSKSADGMRPLAEAKGVSIRTEPAGSPLLIKGDAHLLERAVNNLLDNAVRHTPANGSVYVRCREENGSALLSVRDTGTGFAPSELPRIFDPLYRGEASRNRTTGGAGLGLTIARRIFKAHGGDLSAANAPEGGAELTGRIPVNSDRQAPASRESALGAD</sequence>
<dbReference type="SUPFAM" id="SSF55874">
    <property type="entry name" value="ATPase domain of HSP90 chaperone/DNA topoisomerase II/histidine kinase"/>
    <property type="match status" value="1"/>
</dbReference>
<gene>
    <name evidence="16" type="ORF">H7C18_26905</name>
</gene>
<evidence type="ECO:0000259" key="14">
    <source>
        <dbReference type="PROSITE" id="PS50109"/>
    </source>
</evidence>
<comment type="subcellular location">
    <subcellularLocation>
        <location evidence="2">Cell membrane</location>
        <topology evidence="2">Multi-pass membrane protein</topology>
    </subcellularLocation>
</comment>
<evidence type="ECO:0000256" key="10">
    <source>
        <dbReference type="ARBA" id="ARBA00023012"/>
    </source>
</evidence>
<protein>
    <recommendedName>
        <fullName evidence="3">histidine kinase</fullName>
        <ecNumber evidence="3">2.7.13.3</ecNumber>
    </recommendedName>
</protein>
<keyword evidence="13" id="KW-1133">Transmembrane helix</keyword>
<dbReference type="InterPro" id="IPR050351">
    <property type="entry name" value="BphY/WalK/GraS-like"/>
</dbReference>
<evidence type="ECO:0000256" key="4">
    <source>
        <dbReference type="ARBA" id="ARBA00022475"/>
    </source>
</evidence>
<dbReference type="Pfam" id="PF00672">
    <property type="entry name" value="HAMP"/>
    <property type="match status" value="1"/>
</dbReference>
<dbReference type="Pfam" id="PF00512">
    <property type="entry name" value="HisKA"/>
    <property type="match status" value="1"/>
</dbReference>
<dbReference type="Pfam" id="PF02518">
    <property type="entry name" value="HATPase_c"/>
    <property type="match status" value="1"/>
</dbReference>
<evidence type="ECO:0000256" key="1">
    <source>
        <dbReference type="ARBA" id="ARBA00000085"/>
    </source>
</evidence>
<dbReference type="EC" id="2.7.13.3" evidence="3"/>
<dbReference type="PANTHER" id="PTHR45453:SF1">
    <property type="entry name" value="PHOSPHATE REGULON SENSOR PROTEIN PHOR"/>
    <property type="match status" value="1"/>
</dbReference>
<evidence type="ECO:0000259" key="15">
    <source>
        <dbReference type="PROSITE" id="PS50885"/>
    </source>
</evidence>
<dbReference type="CDD" id="cd06225">
    <property type="entry name" value="HAMP"/>
    <property type="match status" value="1"/>
</dbReference>
<keyword evidence="7" id="KW-0547">Nucleotide-binding</keyword>
<dbReference type="PROSITE" id="PS50109">
    <property type="entry name" value="HIS_KIN"/>
    <property type="match status" value="1"/>
</dbReference>
<organism evidence="16 17">
    <name type="scientific">Cohnella zeiphila</name>
    <dbReference type="NCBI Taxonomy" id="2761120"/>
    <lineage>
        <taxon>Bacteria</taxon>
        <taxon>Bacillati</taxon>
        <taxon>Bacillota</taxon>
        <taxon>Bacilli</taxon>
        <taxon>Bacillales</taxon>
        <taxon>Paenibacillaceae</taxon>
        <taxon>Cohnella</taxon>
    </lineage>
</organism>
<evidence type="ECO:0000256" key="12">
    <source>
        <dbReference type="SAM" id="MobiDB-lite"/>
    </source>
</evidence>
<dbReference type="AlphaFoldDB" id="A0A7X0SR22"/>
<evidence type="ECO:0000256" key="7">
    <source>
        <dbReference type="ARBA" id="ARBA00022741"/>
    </source>
</evidence>
<keyword evidence="6" id="KW-0808">Transferase</keyword>
<dbReference type="Gene3D" id="3.30.565.10">
    <property type="entry name" value="Histidine kinase-like ATPase, C-terminal domain"/>
    <property type="match status" value="1"/>
</dbReference>
<evidence type="ECO:0000256" key="3">
    <source>
        <dbReference type="ARBA" id="ARBA00012438"/>
    </source>
</evidence>
<keyword evidence="17" id="KW-1185">Reference proteome</keyword>
<dbReference type="SMART" id="SM00388">
    <property type="entry name" value="HisKA"/>
    <property type="match status" value="1"/>
</dbReference>
<dbReference type="CDD" id="cd00082">
    <property type="entry name" value="HisKA"/>
    <property type="match status" value="1"/>
</dbReference>
<evidence type="ECO:0000256" key="9">
    <source>
        <dbReference type="ARBA" id="ARBA00022840"/>
    </source>
</evidence>
<feature type="domain" description="Histidine kinase" evidence="14">
    <location>
        <begin position="135"/>
        <end position="353"/>
    </location>
</feature>
<dbReference type="RefSeq" id="WP_185132224.1">
    <property type="nucleotide sequence ID" value="NZ_JACJVO010000034.1"/>
</dbReference>
<dbReference type="InterPro" id="IPR005467">
    <property type="entry name" value="His_kinase_dom"/>
</dbReference>
<evidence type="ECO:0000256" key="13">
    <source>
        <dbReference type="SAM" id="Phobius"/>
    </source>
</evidence>
<keyword evidence="9" id="KW-0067">ATP-binding</keyword>
<evidence type="ECO:0000256" key="2">
    <source>
        <dbReference type="ARBA" id="ARBA00004651"/>
    </source>
</evidence>
<dbReference type="GO" id="GO:0016036">
    <property type="term" value="P:cellular response to phosphate starvation"/>
    <property type="evidence" value="ECO:0007669"/>
    <property type="project" value="TreeGrafter"/>
</dbReference>
<dbReference type="PRINTS" id="PR00344">
    <property type="entry name" value="BCTRLSENSOR"/>
</dbReference>
<dbReference type="SUPFAM" id="SSF158472">
    <property type="entry name" value="HAMP domain-like"/>
    <property type="match status" value="1"/>
</dbReference>
<keyword evidence="11 13" id="KW-0472">Membrane</keyword>
<dbReference type="Proteomes" id="UP000564644">
    <property type="component" value="Unassembled WGS sequence"/>
</dbReference>
<keyword evidence="13" id="KW-0812">Transmembrane</keyword>
<feature type="region of interest" description="Disordered" evidence="12">
    <location>
        <begin position="337"/>
        <end position="368"/>
    </location>
</feature>
<dbReference type="InterPro" id="IPR036890">
    <property type="entry name" value="HATPase_C_sf"/>
</dbReference>
<evidence type="ECO:0000313" key="17">
    <source>
        <dbReference type="Proteomes" id="UP000564644"/>
    </source>
</evidence>
<dbReference type="PROSITE" id="PS50885">
    <property type="entry name" value="HAMP"/>
    <property type="match status" value="1"/>
</dbReference>
<dbReference type="InterPro" id="IPR003660">
    <property type="entry name" value="HAMP_dom"/>
</dbReference>
<proteinExistence type="predicted"/>
<evidence type="ECO:0000256" key="6">
    <source>
        <dbReference type="ARBA" id="ARBA00022679"/>
    </source>
</evidence>
<keyword evidence="4" id="KW-1003">Cell membrane</keyword>
<dbReference type="GO" id="GO:0005886">
    <property type="term" value="C:plasma membrane"/>
    <property type="evidence" value="ECO:0007669"/>
    <property type="project" value="UniProtKB-SubCell"/>
</dbReference>
<dbReference type="SUPFAM" id="SSF47384">
    <property type="entry name" value="Homodimeric domain of signal transducing histidine kinase"/>
    <property type="match status" value="1"/>
</dbReference>
<dbReference type="GO" id="GO:0000155">
    <property type="term" value="F:phosphorelay sensor kinase activity"/>
    <property type="evidence" value="ECO:0007669"/>
    <property type="project" value="InterPro"/>
</dbReference>
<feature type="transmembrane region" description="Helical" evidence="13">
    <location>
        <begin position="45"/>
        <end position="66"/>
    </location>
</feature>
<dbReference type="FunFam" id="3.30.565.10:FF:000006">
    <property type="entry name" value="Sensor histidine kinase WalK"/>
    <property type="match status" value="1"/>
</dbReference>
<comment type="caution">
    <text evidence="16">The sequence shown here is derived from an EMBL/GenBank/DDBJ whole genome shotgun (WGS) entry which is preliminary data.</text>
</comment>
<dbReference type="SMART" id="SM00387">
    <property type="entry name" value="HATPase_c"/>
    <property type="match status" value="1"/>
</dbReference>
<dbReference type="InterPro" id="IPR004358">
    <property type="entry name" value="Sig_transdc_His_kin-like_C"/>
</dbReference>
<dbReference type="Gene3D" id="1.10.287.130">
    <property type="match status" value="1"/>
</dbReference>
<dbReference type="CDD" id="cd00075">
    <property type="entry name" value="HATPase"/>
    <property type="match status" value="1"/>
</dbReference>
<keyword evidence="8 16" id="KW-0418">Kinase</keyword>
<dbReference type="GO" id="GO:0004721">
    <property type="term" value="F:phosphoprotein phosphatase activity"/>
    <property type="evidence" value="ECO:0007669"/>
    <property type="project" value="TreeGrafter"/>
</dbReference>
<dbReference type="SMART" id="SM00304">
    <property type="entry name" value="HAMP"/>
    <property type="match status" value="1"/>
</dbReference>
<evidence type="ECO:0000256" key="8">
    <source>
        <dbReference type="ARBA" id="ARBA00022777"/>
    </source>
</evidence>
<name>A0A7X0SR22_9BACL</name>
<evidence type="ECO:0000256" key="5">
    <source>
        <dbReference type="ARBA" id="ARBA00022553"/>
    </source>
</evidence>
<comment type="catalytic activity">
    <reaction evidence="1">
        <text>ATP + protein L-histidine = ADP + protein N-phospho-L-histidine.</text>
        <dbReference type="EC" id="2.7.13.3"/>
    </reaction>
</comment>
<reference evidence="16 17" key="1">
    <citation type="submission" date="2020-08" db="EMBL/GenBank/DDBJ databases">
        <title>Cohnella phylogeny.</title>
        <authorList>
            <person name="Dunlap C."/>
        </authorList>
    </citation>
    <scope>NUCLEOTIDE SEQUENCE [LARGE SCALE GENOMIC DNA]</scope>
    <source>
        <strain evidence="16 17">CBP 2801</strain>
    </source>
</reference>
<feature type="transmembrane region" description="Helical" evidence="13">
    <location>
        <begin position="9"/>
        <end position="33"/>
    </location>
</feature>
<evidence type="ECO:0000256" key="11">
    <source>
        <dbReference type="ARBA" id="ARBA00023136"/>
    </source>
</evidence>
<dbReference type="InterPro" id="IPR003594">
    <property type="entry name" value="HATPase_dom"/>
</dbReference>
<accession>A0A7X0SR22</accession>
<dbReference type="Gene3D" id="6.10.340.10">
    <property type="match status" value="1"/>
</dbReference>
<dbReference type="GO" id="GO:0005524">
    <property type="term" value="F:ATP binding"/>
    <property type="evidence" value="ECO:0007669"/>
    <property type="project" value="UniProtKB-KW"/>
</dbReference>
<dbReference type="PANTHER" id="PTHR45453">
    <property type="entry name" value="PHOSPHATE REGULON SENSOR PROTEIN PHOR"/>
    <property type="match status" value="1"/>
</dbReference>
<dbReference type="InterPro" id="IPR003661">
    <property type="entry name" value="HisK_dim/P_dom"/>
</dbReference>
<keyword evidence="5" id="KW-0597">Phosphoprotein</keyword>
<dbReference type="InterPro" id="IPR036097">
    <property type="entry name" value="HisK_dim/P_sf"/>
</dbReference>
<evidence type="ECO:0000313" key="16">
    <source>
        <dbReference type="EMBL" id="MBB6734562.1"/>
    </source>
</evidence>
<keyword evidence="10" id="KW-0902">Two-component regulatory system</keyword>
<dbReference type="EMBL" id="JACJVO010000034">
    <property type="protein sequence ID" value="MBB6734562.1"/>
    <property type="molecule type" value="Genomic_DNA"/>
</dbReference>
<feature type="domain" description="HAMP" evidence="15">
    <location>
        <begin position="68"/>
        <end position="120"/>
    </location>
</feature>